<name>A0A4U1GLH7_9SPHI</name>
<reference evidence="2 3" key="1">
    <citation type="submission" date="2019-04" db="EMBL/GenBank/DDBJ databases">
        <title>Pedobacter sp. RP-1-16 sp. nov., isolated from Arctic soil.</title>
        <authorList>
            <person name="Dahal R.H."/>
            <person name="Kim D.-U."/>
        </authorList>
    </citation>
    <scope>NUCLEOTIDE SEQUENCE [LARGE SCALE GENOMIC DNA]</scope>
    <source>
        <strain evidence="2 3">RP-1-16</strain>
    </source>
</reference>
<dbReference type="SUPFAM" id="SSF55961">
    <property type="entry name" value="Bet v1-like"/>
    <property type="match status" value="1"/>
</dbReference>
<dbReference type="RefSeq" id="WP_136880031.1">
    <property type="nucleotide sequence ID" value="NZ_SWDX01000003.1"/>
</dbReference>
<feature type="signal peptide" evidence="1">
    <location>
        <begin position="1"/>
        <end position="21"/>
    </location>
</feature>
<dbReference type="AlphaFoldDB" id="A0A4U1GLH7"/>
<dbReference type="Proteomes" id="UP000309594">
    <property type="component" value="Unassembled WGS sequence"/>
</dbReference>
<gene>
    <name evidence="2" type="ORF">FBD94_09500</name>
</gene>
<accession>A0A4U1GLH7</accession>
<dbReference type="EMBL" id="SWDX01000003">
    <property type="protein sequence ID" value="TKC62442.1"/>
    <property type="molecule type" value="Genomic_DNA"/>
</dbReference>
<feature type="chain" id="PRO_5020868791" description="SRPBCC family protein" evidence="1">
    <location>
        <begin position="22"/>
        <end position="178"/>
    </location>
</feature>
<evidence type="ECO:0000313" key="3">
    <source>
        <dbReference type="Proteomes" id="UP000309594"/>
    </source>
</evidence>
<evidence type="ECO:0000256" key="1">
    <source>
        <dbReference type="SAM" id="SignalP"/>
    </source>
</evidence>
<evidence type="ECO:0000313" key="2">
    <source>
        <dbReference type="EMBL" id="TKC62442.1"/>
    </source>
</evidence>
<sequence>MKKIVLSLLLLTGLSVVTAKAQMEAAQKVIYDVNKDATISMPQDEAWDILNKAELLQKASNGYATAIVVTDANFPVEREVTFADGTKRKETIKQVDKQYKFMVIQLGTEWLPKGVKEAEICVFTKDKDAKCEINWKAKIKGNAEGKKALMEKITAEFESYALGFEKLTKKSIPAMRMN</sequence>
<proteinExistence type="predicted"/>
<dbReference type="Gene3D" id="3.30.530.20">
    <property type="match status" value="1"/>
</dbReference>
<organism evidence="2 3">
    <name type="scientific">Pedobacter hiemivivus</name>
    <dbReference type="NCBI Taxonomy" id="2530454"/>
    <lineage>
        <taxon>Bacteria</taxon>
        <taxon>Pseudomonadati</taxon>
        <taxon>Bacteroidota</taxon>
        <taxon>Sphingobacteriia</taxon>
        <taxon>Sphingobacteriales</taxon>
        <taxon>Sphingobacteriaceae</taxon>
        <taxon>Pedobacter</taxon>
    </lineage>
</organism>
<comment type="caution">
    <text evidence="2">The sequence shown here is derived from an EMBL/GenBank/DDBJ whole genome shotgun (WGS) entry which is preliminary data.</text>
</comment>
<protein>
    <recommendedName>
        <fullName evidence="4">SRPBCC family protein</fullName>
    </recommendedName>
</protein>
<evidence type="ECO:0008006" key="4">
    <source>
        <dbReference type="Google" id="ProtNLM"/>
    </source>
</evidence>
<keyword evidence="1" id="KW-0732">Signal</keyword>
<dbReference type="InterPro" id="IPR023393">
    <property type="entry name" value="START-like_dom_sf"/>
</dbReference>